<evidence type="ECO:0000313" key="5">
    <source>
        <dbReference type="EMBL" id="GKH03424.1"/>
    </source>
</evidence>
<dbReference type="PROSITE" id="PS50995">
    <property type="entry name" value="HTH_MARR_2"/>
    <property type="match status" value="1"/>
</dbReference>
<dbReference type="GO" id="GO:0003677">
    <property type="term" value="F:DNA binding"/>
    <property type="evidence" value="ECO:0007669"/>
    <property type="project" value="UniProtKB-KW"/>
</dbReference>
<gene>
    <name evidence="5" type="ORF">CE91St55_54050</name>
    <name evidence="6" type="ORF">GNE07_00325</name>
</gene>
<keyword evidence="1" id="KW-0805">Transcription regulation</keyword>
<reference evidence="5" key="2">
    <citation type="submission" date="2022-01" db="EMBL/GenBank/DDBJ databases">
        <title>Novel bile acid biosynthetic pathways are enriched in the microbiome of centenarians.</title>
        <authorList>
            <person name="Sato Y."/>
            <person name="Atarashi K."/>
            <person name="Plichta R.D."/>
            <person name="Arai Y."/>
            <person name="Sasajima S."/>
            <person name="Kearney M.S."/>
            <person name="Suda W."/>
            <person name="Takeshita K."/>
            <person name="Sasaki T."/>
            <person name="Okamoto S."/>
            <person name="Skelly N.A."/>
            <person name="Okamura Y."/>
            <person name="Vlamakis H."/>
            <person name="Li Y."/>
            <person name="Tanoue T."/>
            <person name="Takei H."/>
            <person name="Nittono H."/>
            <person name="Narushima S."/>
            <person name="Irie J."/>
            <person name="Itoh H."/>
            <person name="Moriya K."/>
            <person name="Sugiura Y."/>
            <person name="Suematsu M."/>
            <person name="Moritoki N."/>
            <person name="Shibata S."/>
            <person name="Littman R.D."/>
            <person name="Fischbach A.M."/>
            <person name="Uwamino Y."/>
            <person name="Inoue T."/>
            <person name="Honda A."/>
            <person name="Hattori M."/>
            <person name="Murai T."/>
            <person name="Xavier J.R."/>
            <person name="Hirose N."/>
            <person name="Honda K."/>
        </authorList>
    </citation>
    <scope>NUCLEOTIDE SEQUENCE</scope>
    <source>
        <strain evidence="5">CE91-St55</strain>
    </source>
</reference>
<sequence length="148" mass="17307">MGTKNYISRGVSMIYRQGNRFCDRKLAEYHIGSGQNYFLTCIYEHQGINMYELAQLGHFDKGTVTKGIQKLEEQGYIRMQADEADKRIRHLYTTEKAAPILERLYEIRREWNQILTEGLTAEESAQAEQLISKMAENAWKCMNERESD</sequence>
<dbReference type="PANTHER" id="PTHR42756:SF1">
    <property type="entry name" value="TRANSCRIPTIONAL REPRESSOR OF EMRAB OPERON"/>
    <property type="match status" value="1"/>
</dbReference>
<evidence type="ECO:0000313" key="7">
    <source>
        <dbReference type="Proteomes" id="UP000434223"/>
    </source>
</evidence>
<protein>
    <submittedName>
        <fullName evidence="5 6">Transcriptional regulator</fullName>
    </submittedName>
</protein>
<dbReference type="Gene3D" id="1.10.10.10">
    <property type="entry name" value="Winged helix-like DNA-binding domain superfamily/Winged helix DNA-binding domain"/>
    <property type="match status" value="1"/>
</dbReference>
<dbReference type="InterPro" id="IPR000835">
    <property type="entry name" value="HTH_MarR-typ"/>
</dbReference>
<evidence type="ECO:0000313" key="6">
    <source>
        <dbReference type="EMBL" id="MUB61524.1"/>
    </source>
</evidence>
<dbReference type="Pfam" id="PF01047">
    <property type="entry name" value="MarR"/>
    <property type="match status" value="1"/>
</dbReference>
<name>A0A174JQK3_9FIRM</name>
<dbReference type="InterPro" id="IPR023187">
    <property type="entry name" value="Tscrpt_reg_MarR-type_CS"/>
</dbReference>
<dbReference type="InterPro" id="IPR036390">
    <property type="entry name" value="WH_DNA-bd_sf"/>
</dbReference>
<evidence type="ECO:0000256" key="1">
    <source>
        <dbReference type="ARBA" id="ARBA00023015"/>
    </source>
</evidence>
<dbReference type="Proteomes" id="UP001055091">
    <property type="component" value="Unassembled WGS sequence"/>
</dbReference>
<dbReference type="SMART" id="SM00347">
    <property type="entry name" value="HTH_MARR"/>
    <property type="match status" value="1"/>
</dbReference>
<dbReference type="PRINTS" id="PR00598">
    <property type="entry name" value="HTHMARR"/>
</dbReference>
<reference evidence="6 7" key="1">
    <citation type="submission" date="2019-09" db="EMBL/GenBank/DDBJ databases">
        <title>Draft genome sequencing of Hungatella hathewayi 123Y-2.</title>
        <authorList>
            <person name="Lv Q."/>
            <person name="Li S."/>
        </authorList>
    </citation>
    <scope>NUCLEOTIDE SEQUENCE [LARGE SCALE GENOMIC DNA]</scope>
    <source>
        <strain evidence="6 7">123Y-2</strain>
    </source>
</reference>
<dbReference type="RefSeq" id="WP_006775251.1">
    <property type="nucleotide sequence ID" value="NZ_BQNJ01000002.1"/>
</dbReference>
<dbReference type="OrthoDB" id="795750at2"/>
<dbReference type="PROSITE" id="PS01117">
    <property type="entry name" value="HTH_MARR_1"/>
    <property type="match status" value="1"/>
</dbReference>
<dbReference type="EMBL" id="BQNJ01000002">
    <property type="protein sequence ID" value="GKH03424.1"/>
    <property type="molecule type" value="Genomic_DNA"/>
</dbReference>
<accession>A0A174JQK3</accession>
<dbReference type="Proteomes" id="UP000434223">
    <property type="component" value="Unassembled WGS sequence"/>
</dbReference>
<dbReference type="GeneID" id="93149876"/>
<evidence type="ECO:0000256" key="3">
    <source>
        <dbReference type="ARBA" id="ARBA00023163"/>
    </source>
</evidence>
<proteinExistence type="predicted"/>
<keyword evidence="2" id="KW-0238">DNA-binding</keyword>
<feature type="domain" description="HTH marR-type" evidence="4">
    <location>
        <begin position="4"/>
        <end position="136"/>
    </location>
</feature>
<dbReference type="EMBL" id="WNME01000001">
    <property type="protein sequence ID" value="MUB61524.1"/>
    <property type="molecule type" value="Genomic_DNA"/>
</dbReference>
<dbReference type="PANTHER" id="PTHR42756">
    <property type="entry name" value="TRANSCRIPTIONAL REGULATOR, MARR"/>
    <property type="match status" value="1"/>
</dbReference>
<comment type="caution">
    <text evidence="6">The sequence shown here is derived from an EMBL/GenBank/DDBJ whole genome shotgun (WGS) entry which is preliminary data.</text>
</comment>
<dbReference type="SUPFAM" id="SSF46785">
    <property type="entry name" value="Winged helix' DNA-binding domain"/>
    <property type="match status" value="1"/>
</dbReference>
<dbReference type="AlphaFoldDB" id="A0A174JQK3"/>
<keyword evidence="3" id="KW-0804">Transcription</keyword>
<evidence type="ECO:0000259" key="4">
    <source>
        <dbReference type="PROSITE" id="PS50995"/>
    </source>
</evidence>
<dbReference type="InterPro" id="IPR036388">
    <property type="entry name" value="WH-like_DNA-bd_sf"/>
</dbReference>
<organism evidence="6 7">
    <name type="scientific">Hungatella hathewayi</name>
    <dbReference type="NCBI Taxonomy" id="154046"/>
    <lineage>
        <taxon>Bacteria</taxon>
        <taxon>Bacillati</taxon>
        <taxon>Bacillota</taxon>
        <taxon>Clostridia</taxon>
        <taxon>Lachnospirales</taxon>
        <taxon>Lachnospiraceae</taxon>
        <taxon>Hungatella</taxon>
    </lineage>
</organism>
<evidence type="ECO:0000256" key="2">
    <source>
        <dbReference type="ARBA" id="ARBA00023125"/>
    </source>
</evidence>
<dbReference type="GO" id="GO:0003700">
    <property type="term" value="F:DNA-binding transcription factor activity"/>
    <property type="evidence" value="ECO:0007669"/>
    <property type="project" value="InterPro"/>
</dbReference>